<protein>
    <recommendedName>
        <fullName evidence="3">Zeta toxin</fullName>
    </recommendedName>
</protein>
<evidence type="ECO:0008006" key="3">
    <source>
        <dbReference type="Google" id="ProtNLM"/>
    </source>
</evidence>
<accession>A0A136M141</accession>
<comment type="caution">
    <text evidence="1">The sequence shown here is derived from an EMBL/GenBank/DDBJ whole genome shotgun (WGS) entry which is preliminary data.</text>
</comment>
<gene>
    <name evidence="1" type="ORF">TR69_WS6001000041</name>
</gene>
<dbReference type="AlphaFoldDB" id="A0A136M141"/>
<evidence type="ECO:0000313" key="1">
    <source>
        <dbReference type="EMBL" id="KXK27597.1"/>
    </source>
</evidence>
<dbReference type="STRING" id="1617426.TR69_WS6001000041"/>
<name>A0A136M141_9BACT</name>
<reference evidence="1 2" key="1">
    <citation type="submission" date="2015-02" db="EMBL/GenBank/DDBJ databases">
        <title>Improved understanding of the partial-nitritation anammox process through 23 genomes representing the majority of the microbial community.</title>
        <authorList>
            <person name="Speth D.R."/>
            <person name="In T Zandt M."/>
            <person name="Guerrero Cruz S."/>
            <person name="Jetten M.S."/>
            <person name="Dutilh B.E."/>
        </authorList>
    </citation>
    <scope>NUCLEOTIDE SEQUENCE [LARGE SCALE GENOMIC DNA]</scope>
    <source>
        <strain evidence="1">OLB20</strain>
    </source>
</reference>
<dbReference type="Proteomes" id="UP000070457">
    <property type="component" value="Unassembled WGS sequence"/>
</dbReference>
<organism evidence="1 2">
    <name type="scientific">candidate division WS6 bacterium OLB20</name>
    <dbReference type="NCBI Taxonomy" id="1617426"/>
    <lineage>
        <taxon>Bacteria</taxon>
        <taxon>Candidatus Dojkabacteria</taxon>
    </lineage>
</organism>
<sequence>MKDNAYTNVILLACGAASGKSEYLEYALSNVNSIIYDSTLSALDAAKIKVRNSLKKKKNVKLVCVIPDSLYRSFLAFINRERQYPVKRFFATHAGCRSVVLTLLSRYPEIEIEIIESYTEDSKIRFRRKEFANRIEVADYLQGLQMTSNQIEKQIQEHISNEI</sequence>
<evidence type="ECO:0000313" key="2">
    <source>
        <dbReference type="Proteomes" id="UP000070457"/>
    </source>
</evidence>
<proteinExistence type="predicted"/>
<dbReference type="EMBL" id="JYNZ01000001">
    <property type="protein sequence ID" value="KXK27597.1"/>
    <property type="molecule type" value="Genomic_DNA"/>
</dbReference>